<dbReference type="GeneID" id="66295601"/>
<dbReference type="GO" id="GO:0022625">
    <property type="term" value="C:cytosolic large ribosomal subunit"/>
    <property type="evidence" value="ECO:0007669"/>
    <property type="project" value="TreeGrafter"/>
</dbReference>
<evidence type="ECO:0000313" key="11">
    <source>
        <dbReference type="EMBL" id="QIZ20268.1"/>
    </source>
</evidence>
<evidence type="ECO:0000256" key="6">
    <source>
        <dbReference type="ARBA" id="ARBA00035207"/>
    </source>
</evidence>
<dbReference type="NCBIfam" id="TIGR01044">
    <property type="entry name" value="rplV_bact"/>
    <property type="match status" value="1"/>
</dbReference>
<reference evidence="11 12" key="1">
    <citation type="journal article" date="2020" name="Nat. Microbiol.">
        <title>Lysogenic host-virus interactions in SAR11 marine bacteria.</title>
        <authorList>
            <person name="Morris R.M."/>
            <person name="Cain K.R."/>
            <person name="Hvorecny K.L."/>
            <person name="Kollman J.M."/>
        </authorList>
    </citation>
    <scope>NUCLEOTIDE SEQUENCE [LARGE SCALE GENOMIC DNA]</scope>
    <source>
        <strain evidence="11 12">NP1</strain>
    </source>
</reference>
<dbReference type="GO" id="GO:0003735">
    <property type="term" value="F:structural constituent of ribosome"/>
    <property type="evidence" value="ECO:0007669"/>
    <property type="project" value="InterPro"/>
</dbReference>
<dbReference type="InterPro" id="IPR047867">
    <property type="entry name" value="Ribosomal_uL22_bac/org-type"/>
</dbReference>
<evidence type="ECO:0000256" key="9">
    <source>
        <dbReference type="RuleBase" id="RU004006"/>
    </source>
</evidence>
<dbReference type="Gene3D" id="3.90.470.10">
    <property type="entry name" value="Ribosomal protein L22/L17"/>
    <property type="match status" value="1"/>
</dbReference>
<comment type="subunit">
    <text evidence="7 9">Part of the 50S ribosomal subunit.</text>
</comment>
<keyword evidence="5 7" id="KW-0687">Ribonucleoprotein</keyword>
<evidence type="ECO:0000256" key="1">
    <source>
        <dbReference type="ARBA" id="ARBA00009451"/>
    </source>
</evidence>
<proteinExistence type="inferred from homology"/>
<dbReference type="PANTHER" id="PTHR13501:SF8">
    <property type="entry name" value="LARGE RIBOSOMAL SUBUNIT PROTEIN UL22M"/>
    <property type="match status" value="1"/>
</dbReference>
<evidence type="ECO:0000256" key="3">
    <source>
        <dbReference type="ARBA" id="ARBA00022884"/>
    </source>
</evidence>
<dbReference type="InterPro" id="IPR005727">
    <property type="entry name" value="Ribosomal_uL22_bac/chlpt-type"/>
</dbReference>
<protein>
    <recommendedName>
        <fullName evidence="6 7">Large ribosomal subunit protein uL22</fullName>
    </recommendedName>
</protein>
<comment type="function">
    <text evidence="7 10">This protein binds specifically to 23S rRNA; its binding is stimulated by other ribosomal proteins, e.g., L4, L17, and L20. It is important during the early stages of 50S assembly. It makes multiple contacts with different domains of the 23S rRNA in the assembled 50S subunit and ribosome.</text>
</comment>
<dbReference type="Pfam" id="PF00237">
    <property type="entry name" value="Ribosomal_L22"/>
    <property type="match status" value="1"/>
</dbReference>
<evidence type="ECO:0000256" key="4">
    <source>
        <dbReference type="ARBA" id="ARBA00022980"/>
    </source>
</evidence>
<evidence type="ECO:0000256" key="7">
    <source>
        <dbReference type="HAMAP-Rule" id="MF_01331"/>
    </source>
</evidence>
<evidence type="ECO:0000313" key="12">
    <source>
        <dbReference type="Proteomes" id="UP000501094"/>
    </source>
</evidence>
<evidence type="ECO:0000256" key="5">
    <source>
        <dbReference type="ARBA" id="ARBA00023274"/>
    </source>
</evidence>
<dbReference type="GO" id="GO:0019843">
    <property type="term" value="F:rRNA binding"/>
    <property type="evidence" value="ECO:0007669"/>
    <property type="project" value="UniProtKB-UniRule"/>
</dbReference>
<dbReference type="EMBL" id="CP038852">
    <property type="protein sequence ID" value="QIZ20268.1"/>
    <property type="molecule type" value="Genomic_DNA"/>
</dbReference>
<gene>
    <name evidence="7" type="primary">rplV</name>
    <name evidence="11" type="ORF">E5R92_00475</name>
</gene>
<organism evidence="11 12">
    <name type="scientific">Candidatus Pelagibacter giovannonii</name>
    <dbReference type="NCBI Taxonomy" id="2563896"/>
    <lineage>
        <taxon>Bacteria</taxon>
        <taxon>Pseudomonadati</taxon>
        <taxon>Pseudomonadota</taxon>
        <taxon>Alphaproteobacteria</taxon>
        <taxon>Candidatus Pelagibacterales</taxon>
        <taxon>Candidatus Pelagibacteraceae</taxon>
        <taxon>Candidatus Pelagibacter</taxon>
    </lineage>
</organism>
<evidence type="ECO:0000256" key="2">
    <source>
        <dbReference type="ARBA" id="ARBA00022730"/>
    </source>
</evidence>
<comment type="function">
    <text evidence="7">The globular domain of the protein is located near the polypeptide exit tunnel on the outside of the subunit, while an extended beta-hairpin is found that lines the wall of the exit tunnel in the center of the 70S ribosome.</text>
</comment>
<dbReference type="SMR" id="A0A6H1Q0D0"/>
<dbReference type="InterPro" id="IPR036394">
    <property type="entry name" value="Ribosomal_uL22_sf"/>
</dbReference>
<comment type="similarity">
    <text evidence="1 7 8">Belongs to the universal ribosomal protein uL22 family.</text>
</comment>
<dbReference type="Proteomes" id="UP000501094">
    <property type="component" value="Chromosome"/>
</dbReference>
<keyword evidence="12" id="KW-1185">Reference proteome</keyword>
<dbReference type="PANTHER" id="PTHR13501">
    <property type="entry name" value="CHLOROPLAST 50S RIBOSOMAL PROTEIN L22-RELATED"/>
    <property type="match status" value="1"/>
</dbReference>
<keyword evidence="4 7" id="KW-0689">Ribosomal protein</keyword>
<evidence type="ECO:0000256" key="10">
    <source>
        <dbReference type="RuleBase" id="RU004008"/>
    </source>
</evidence>
<keyword evidence="2 7" id="KW-0699">rRNA-binding</keyword>
<dbReference type="AlphaFoldDB" id="A0A6H1Q0D0"/>
<accession>A0A6H1Q0D0</accession>
<sequence>MNKKKKINRTKVDTVRSVNNNIRSSVRKLNPILKAIVGKKVDVAIRELQFSAKRITREIRKTVSSAVANAENNNQYDIDKLIVKEAYCGKKVVMKRFRPRAKGRAAPILKPYSTITIILSEAKQMESHGSKS</sequence>
<dbReference type="GO" id="GO:0006412">
    <property type="term" value="P:translation"/>
    <property type="evidence" value="ECO:0007669"/>
    <property type="project" value="UniProtKB-UniRule"/>
</dbReference>
<evidence type="ECO:0000256" key="8">
    <source>
        <dbReference type="RuleBase" id="RU004005"/>
    </source>
</evidence>
<dbReference type="RefSeq" id="WP_006996816.1">
    <property type="nucleotide sequence ID" value="NZ_CP038852.1"/>
</dbReference>
<dbReference type="HAMAP" id="MF_01331_B">
    <property type="entry name" value="Ribosomal_uL22_B"/>
    <property type="match status" value="1"/>
</dbReference>
<name>A0A6H1Q0D0_9PROT</name>
<keyword evidence="3 7" id="KW-0694">RNA-binding</keyword>
<dbReference type="SUPFAM" id="SSF54843">
    <property type="entry name" value="Ribosomal protein L22"/>
    <property type="match status" value="1"/>
</dbReference>
<dbReference type="InterPro" id="IPR001063">
    <property type="entry name" value="Ribosomal_uL22"/>
</dbReference>
<dbReference type="KEGG" id="peg:E5R92_00475"/>
<dbReference type="CDD" id="cd00336">
    <property type="entry name" value="Ribosomal_L22"/>
    <property type="match status" value="1"/>
</dbReference>